<dbReference type="RefSeq" id="XP_017326903.3">
    <property type="nucleotide sequence ID" value="XM_017471414.3"/>
</dbReference>
<keyword evidence="1" id="KW-1185">Reference proteome</keyword>
<dbReference type="GeneID" id="108267382"/>
<reference evidence="1" key="1">
    <citation type="journal article" date="2016" name="Nat. Commun.">
        <title>The channel catfish genome sequence provides insights into the evolution of scale formation in teleosts.</title>
        <authorList>
            <person name="Liu Z."/>
            <person name="Liu S."/>
            <person name="Yao J."/>
            <person name="Bao L."/>
            <person name="Zhang J."/>
            <person name="Li Y."/>
            <person name="Jiang C."/>
            <person name="Sun L."/>
            <person name="Wang R."/>
            <person name="Zhang Y."/>
            <person name="Zhou T."/>
            <person name="Zeng Q."/>
            <person name="Fu Q."/>
            <person name="Gao S."/>
            <person name="Li N."/>
            <person name="Koren S."/>
            <person name="Jiang Y."/>
            <person name="Zimin A."/>
            <person name="Xu P."/>
            <person name="Phillippy A.M."/>
            <person name="Geng X."/>
            <person name="Song L."/>
            <person name="Sun F."/>
            <person name="Li C."/>
            <person name="Wang X."/>
            <person name="Chen A."/>
            <person name="Jin Y."/>
            <person name="Yuan Z."/>
            <person name="Yang Y."/>
            <person name="Tan S."/>
            <person name="Peatman E."/>
            <person name="Lu J."/>
            <person name="Qin Z."/>
            <person name="Dunham R."/>
            <person name="Li Z."/>
            <person name="Sonstegard T."/>
            <person name="Feng J."/>
            <person name="Danzmann R.G."/>
            <person name="Schroeder S."/>
            <person name="Scheffler B."/>
            <person name="Duke M.V."/>
            <person name="Ballard L."/>
            <person name="Kucuktas H."/>
            <person name="Kaltenboeck L."/>
            <person name="Liu H."/>
            <person name="Armbruster J."/>
            <person name="Xie Y."/>
            <person name="Kirby M.L."/>
            <person name="Tian Y."/>
            <person name="Flanagan M.E."/>
            <person name="Mu W."/>
            <person name="Waldbieser G.C."/>
        </authorList>
    </citation>
    <scope>NUCLEOTIDE SEQUENCE [LARGE SCALE GENOMIC DNA]</scope>
    <source>
        <strain evidence="1">SDA103</strain>
    </source>
</reference>
<accession>A0A2D0R8I7</accession>
<gene>
    <name evidence="2" type="primary">LOC108267382</name>
</gene>
<dbReference type="Proteomes" id="UP000221080">
    <property type="component" value="Chromosome 7"/>
</dbReference>
<dbReference type="AlphaFoldDB" id="A0A2D0R8I7"/>
<sequence>MVDPKRKELGQKNYQKCNEKSSWRIAPYEQGQCILEKQIIQNCFGKPAWRVQQVPLTPIDGTQLRHPDQPTIGKVQQGSYKVRHDLRHTHSSVFLHNMDGALKALLLAALILLVSAQTSDNYRNLNGLVRKHVDKALKKANQDFGAGYHIAFHSLITTPMTRESILNVNVLLKVTTCKKTSNDAYEHRDECNEQKEKTPVIDCLVCKANDGNELVDCAKKIDVINKKNTKIRGKCIDHFTGGSDILTSKLSEDDEQS</sequence>
<reference evidence="2" key="2">
    <citation type="submission" date="2025-08" db="UniProtKB">
        <authorList>
            <consortium name="RefSeq"/>
        </authorList>
    </citation>
    <scope>IDENTIFICATION</scope>
    <source>
        <tissue evidence="2">Blood</tissue>
    </source>
</reference>
<evidence type="ECO:0000313" key="1">
    <source>
        <dbReference type="Proteomes" id="UP000221080"/>
    </source>
</evidence>
<dbReference type="KEGG" id="ipu:108267382"/>
<name>A0A2D0R8I7_ICTPU</name>
<proteinExistence type="predicted"/>
<evidence type="ECO:0000313" key="2">
    <source>
        <dbReference type="RefSeq" id="XP_017326903.3"/>
    </source>
</evidence>
<protein>
    <submittedName>
        <fullName evidence="2">Cystatin-like protein</fullName>
    </submittedName>
</protein>
<dbReference type="OrthoDB" id="8894922at2759"/>
<organism evidence="1 2">
    <name type="scientific">Ictalurus punctatus</name>
    <name type="common">Channel catfish</name>
    <name type="synonym">Silurus punctatus</name>
    <dbReference type="NCBI Taxonomy" id="7998"/>
    <lineage>
        <taxon>Eukaryota</taxon>
        <taxon>Metazoa</taxon>
        <taxon>Chordata</taxon>
        <taxon>Craniata</taxon>
        <taxon>Vertebrata</taxon>
        <taxon>Euteleostomi</taxon>
        <taxon>Actinopterygii</taxon>
        <taxon>Neopterygii</taxon>
        <taxon>Teleostei</taxon>
        <taxon>Ostariophysi</taxon>
        <taxon>Siluriformes</taxon>
        <taxon>Ictaluridae</taxon>
        <taxon>Ictalurus</taxon>
    </lineage>
</organism>